<comment type="caution">
    <text evidence="8">The sequence shown here is derived from an EMBL/GenBank/DDBJ whole genome shotgun (WGS) entry which is preliminary data.</text>
</comment>
<evidence type="ECO:0000256" key="6">
    <source>
        <dbReference type="SAM" id="Phobius"/>
    </source>
</evidence>
<evidence type="ECO:0000256" key="5">
    <source>
        <dbReference type="ARBA" id="ARBA00023136"/>
    </source>
</evidence>
<keyword evidence="5 6" id="KW-0472">Membrane</keyword>
<dbReference type="GO" id="GO:0000139">
    <property type="term" value="C:Golgi membrane"/>
    <property type="evidence" value="ECO:0007669"/>
    <property type="project" value="TreeGrafter"/>
</dbReference>
<evidence type="ECO:0008006" key="12">
    <source>
        <dbReference type="Google" id="ProtNLM"/>
    </source>
</evidence>
<dbReference type="PANTHER" id="PTHR12841:SF6">
    <property type="entry name" value="PROTEIN UNC-50 HOMOLOG"/>
    <property type="match status" value="1"/>
</dbReference>
<name>A0A813IA63_POLGL</name>
<evidence type="ECO:0000256" key="1">
    <source>
        <dbReference type="ARBA" id="ARBA00004141"/>
    </source>
</evidence>
<evidence type="ECO:0000256" key="2">
    <source>
        <dbReference type="ARBA" id="ARBA00006293"/>
    </source>
</evidence>
<feature type="transmembrane region" description="Helical" evidence="6">
    <location>
        <begin position="146"/>
        <end position="166"/>
    </location>
</feature>
<gene>
    <name evidence="7" type="ORF">PGLA1383_LOCUS25280</name>
    <name evidence="9" type="ORF">PGLA2088_LOCUS37004</name>
    <name evidence="8" type="ORF">PGLA2088_LOCUS6205</name>
</gene>
<evidence type="ECO:0000313" key="11">
    <source>
        <dbReference type="Proteomes" id="UP000654075"/>
    </source>
</evidence>
<feature type="transmembrane region" description="Helical" evidence="6">
    <location>
        <begin position="71"/>
        <end position="90"/>
    </location>
</feature>
<accession>A0A813IA63</accession>
<feature type="transmembrane region" description="Helical" evidence="6">
    <location>
        <begin position="178"/>
        <end position="202"/>
    </location>
</feature>
<evidence type="ECO:0000256" key="4">
    <source>
        <dbReference type="ARBA" id="ARBA00022989"/>
    </source>
</evidence>
<comment type="subcellular location">
    <subcellularLocation>
        <location evidence="1">Membrane</location>
        <topology evidence="1">Multi-pass membrane protein</topology>
    </subcellularLocation>
</comment>
<organism evidence="8 10">
    <name type="scientific">Polarella glacialis</name>
    <name type="common">Dinoflagellate</name>
    <dbReference type="NCBI Taxonomy" id="89957"/>
    <lineage>
        <taxon>Eukaryota</taxon>
        <taxon>Sar</taxon>
        <taxon>Alveolata</taxon>
        <taxon>Dinophyceae</taxon>
        <taxon>Suessiales</taxon>
        <taxon>Suessiaceae</taxon>
        <taxon>Polarella</taxon>
    </lineage>
</organism>
<evidence type="ECO:0000313" key="7">
    <source>
        <dbReference type="EMBL" id="CAE8607346.1"/>
    </source>
</evidence>
<dbReference type="OrthoDB" id="10027013at2759"/>
<keyword evidence="11" id="KW-1185">Reference proteome</keyword>
<reference evidence="8" key="1">
    <citation type="submission" date="2021-02" db="EMBL/GenBank/DDBJ databases">
        <authorList>
            <person name="Dougan E. K."/>
            <person name="Rhodes N."/>
            <person name="Thang M."/>
            <person name="Chan C."/>
        </authorList>
    </citation>
    <scope>NUCLEOTIDE SEQUENCE</scope>
</reference>
<dbReference type="Proteomes" id="UP000626109">
    <property type="component" value="Unassembled WGS sequence"/>
</dbReference>
<proteinExistence type="inferred from homology"/>
<evidence type="ECO:0000313" key="8">
    <source>
        <dbReference type="EMBL" id="CAE8648035.1"/>
    </source>
</evidence>
<dbReference type="AlphaFoldDB" id="A0A813IA63"/>
<evidence type="ECO:0000313" key="9">
    <source>
        <dbReference type="EMBL" id="CAE8712371.1"/>
    </source>
</evidence>
<sequence length="246" mass="28081">MLPIHMESERPSYSASSSISEYLRRMIQYAQMDIDYTFAQMLYLCVAPRKVYQLTSYRKQTKNQWARDDPAFIVVLVFFLSVAAVSYGIALQVSGSSHLWNIALFVGVHFLLSGAIIATVSWFVANKYMRTSSSFHGVEQRMEWMYAFDIHCNSFFPLFLVLYVLHYFLLPVVVQPTFAAAVISNFLYAGALCYYLYIMSLGYSMLPFLERTEVILYPSGAVILMAIIFSVLMVNPTRISIQAFGV</sequence>
<comment type="similarity">
    <text evidence="2">Belongs to the unc-50 family.</text>
</comment>
<dbReference type="EMBL" id="CAJNNV010021307">
    <property type="protein sequence ID" value="CAE8607346.1"/>
    <property type="molecule type" value="Genomic_DNA"/>
</dbReference>
<dbReference type="EMBL" id="CAJNNW010032314">
    <property type="protein sequence ID" value="CAE8712371.1"/>
    <property type="molecule type" value="Genomic_DNA"/>
</dbReference>
<dbReference type="Proteomes" id="UP000654075">
    <property type="component" value="Unassembled WGS sequence"/>
</dbReference>
<dbReference type="OMA" id="YRNFMYR"/>
<evidence type="ECO:0000313" key="10">
    <source>
        <dbReference type="Proteomes" id="UP000626109"/>
    </source>
</evidence>
<feature type="transmembrane region" description="Helical" evidence="6">
    <location>
        <begin position="214"/>
        <end position="234"/>
    </location>
</feature>
<dbReference type="InterPro" id="IPR007881">
    <property type="entry name" value="UNC-50"/>
</dbReference>
<dbReference type="PANTHER" id="PTHR12841">
    <property type="entry name" value="PROTEIN UNC-50 HOMOLOG"/>
    <property type="match status" value="1"/>
</dbReference>
<evidence type="ECO:0000256" key="3">
    <source>
        <dbReference type="ARBA" id="ARBA00022692"/>
    </source>
</evidence>
<dbReference type="EMBL" id="CAJNNW010006121">
    <property type="protein sequence ID" value="CAE8648035.1"/>
    <property type="molecule type" value="Genomic_DNA"/>
</dbReference>
<dbReference type="Pfam" id="PF05216">
    <property type="entry name" value="UNC-50"/>
    <property type="match status" value="1"/>
</dbReference>
<feature type="transmembrane region" description="Helical" evidence="6">
    <location>
        <begin position="102"/>
        <end position="125"/>
    </location>
</feature>
<protein>
    <recommendedName>
        <fullName evidence="12">UNC-50 family protein</fullName>
    </recommendedName>
</protein>
<keyword evidence="3 6" id="KW-0812">Transmembrane</keyword>
<keyword evidence="4 6" id="KW-1133">Transmembrane helix</keyword>